<name>A0A0R1HXN7_9LACO</name>
<dbReference type="InterPro" id="IPR001453">
    <property type="entry name" value="MoaB/Mog_dom"/>
</dbReference>
<dbReference type="AlphaFoldDB" id="A0A0R1HXN7"/>
<dbReference type="Gene3D" id="3.40.980.10">
    <property type="entry name" value="MoaB/Mog-like domain"/>
    <property type="match status" value="1"/>
</dbReference>
<dbReference type="STRING" id="1302272.FC96_GL002014"/>
<evidence type="ECO:0000259" key="2">
    <source>
        <dbReference type="SMART" id="SM00852"/>
    </source>
</evidence>
<dbReference type="SMART" id="SM00852">
    <property type="entry name" value="MoCF_biosynth"/>
    <property type="match status" value="1"/>
</dbReference>
<dbReference type="PANTHER" id="PTHR13939">
    <property type="entry name" value="NICOTINAMIDE-NUCLEOTIDE AMIDOHYDROLASE PNCC"/>
    <property type="match status" value="1"/>
</dbReference>
<accession>A0A0R1HXN7</accession>
<dbReference type="InterPro" id="IPR036425">
    <property type="entry name" value="MoaB/Mog-like_dom_sf"/>
</dbReference>
<evidence type="ECO:0000256" key="1">
    <source>
        <dbReference type="HAMAP-Rule" id="MF_00226"/>
    </source>
</evidence>
<dbReference type="NCBIfam" id="TIGR00177">
    <property type="entry name" value="molyb_syn"/>
    <property type="match status" value="1"/>
</dbReference>
<comment type="caution">
    <text evidence="3">The sequence shown here is derived from an EMBL/GenBank/DDBJ whole genome shotgun (WGS) entry which is preliminary data.</text>
</comment>
<organism evidence="3 4">
    <name type="scientific">Secundilactobacillus kimchicus JCM 15530</name>
    <dbReference type="NCBI Taxonomy" id="1302272"/>
    <lineage>
        <taxon>Bacteria</taxon>
        <taxon>Bacillati</taxon>
        <taxon>Bacillota</taxon>
        <taxon>Bacilli</taxon>
        <taxon>Lactobacillales</taxon>
        <taxon>Lactobacillaceae</taxon>
        <taxon>Secundilactobacillus</taxon>
    </lineage>
</organism>
<dbReference type="Gene3D" id="3.90.950.20">
    <property type="entry name" value="CinA-like"/>
    <property type="match status" value="1"/>
</dbReference>
<dbReference type="EMBL" id="AZCX01000004">
    <property type="protein sequence ID" value="KRK48274.1"/>
    <property type="molecule type" value="Genomic_DNA"/>
</dbReference>
<dbReference type="Pfam" id="PF00994">
    <property type="entry name" value="MoCF_biosynth"/>
    <property type="match status" value="1"/>
</dbReference>
<dbReference type="InterPro" id="IPR008136">
    <property type="entry name" value="CinA_C"/>
</dbReference>
<dbReference type="PIRSF" id="PIRSF006728">
    <property type="entry name" value="CinA"/>
    <property type="match status" value="1"/>
</dbReference>
<sequence length="415" mass="44777">MNAEIIAVGTEILLGQISNTNAAYLSEQLAALGINVYWQTVVGDNRQRLSQAVQTAEGRSDLVITIGGLGPTDDDLTKEVVADYLKVDLVPNEMAAEKIAAYQKRTGKMLTTNNAKQALMLKGARPLANLNGYAVGDFYANPDGADFVLLPGPPREFKKMVDSALIPILQEQSVNPQLLSSKVMRFFGIGESQLVADLADLIAQQTNPTIAPYAKPAEVTLRITASGSSIREANQLIDEIVSQILARDGDYFYGYGDDNSLAAVVVKDLVDQHLTITAAESLTAGEFQSTLGDVPGVSAVFPGGFVTYANSAKERLLSIPPEIVDQYGVVSETVAIWMAKMAKEKMGTDVAVSFTGVAGPDELEGHSAGTVWIGMAYQNREPQAFLYQFNNGRQQIRDRSVLTGLDLIRREIKKA</sequence>
<dbReference type="PATRIC" id="fig|1302272.5.peg.2054"/>
<dbReference type="InterPro" id="IPR050101">
    <property type="entry name" value="CinA"/>
</dbReference>
<dbReference type="InterPro" id="IPR008135">
    <property type="entry name" value="Competence-induced_CinA"/>
</dbReference>
<protein>
    <recommendedName>
        <fullName evidence="1">Putative competence-damage inducible protein</fullName>
    </recommendedName>
</protein>
<dbReference type="RefSeq" id="WP_056942567.1">
    <property type="nucleotide sequence ID" value="NZ_AZCX01000004.1"/>
</dbReference>
<dbReference type="CDD" id="cd00885">
    <property type="entry name" value="cinA"/>
    <property type="match status" value="1"/>
</dbReference>
<gene>
    <name evidence="1" type="primary">cinA</name>
    <name evidence="3" type="ORF">FC96_GL002014</name>
</gene>
<dbReference type="SUPFAM" id="SSF53218">
    <property type="entry name" value="Molybdenum cofactor biosynthesis proteins"/>
    <property type="match status" value="1"/>
</dbReference>
<dbReference type="PANTHER" id="PTHR13939:SF0">
    <property type="entry name" value="NMN AMIDOHYDROLASE-LIKE PROTEIN YFAY"/>
    <property type="match status" value="1"/>
</dbReference>
<dbReference type="NCBIfam" id="NF001813">
    <property type="entry name" value="PRK00549.1"/>
    <property type="match status" value="1"/>
</dbReference>
<comment type="similarity">
    <text evidence="1">Belongs to the CinA family.</text>
</comment>
<feature type="domain" description="MoaB/Mog" evidence="2">
    <location>
        <begin position="4"/>
        <end position="172"/>
    </location>
</feature>
<dbReference type="InterPro" id="IPR041424">
    <property type="entry name" value="CinA_KH"/>
</dbReference>
<keyword evidence="4" id="KW-1185">Reference proteome</keyword>
<reference evidence="3 4" key="1">
    <citation type="journal article" date="2015" name="Genome Announc.">
        <title>Expanding the biotechnology potential of lactobacilli through comparative genomics of 213 strains and associated genera.</title>
        <authorList>
            <person name="Sun Z."/>
            <person name="Harris H.M."/>
            <person name="McCann A."/>
            <person name="Guo C."/>
            <person name="Argimon S."/>
            <person name="Zhang W."/>
            <person name="Yang X."/>
            <person name="Jeffery I.B."/>
            <person name="Cooney J.C."/>
            <person name="Kagawa T.F."/>
            <person name="Liu W."/>
            <person name="Song Y."/>
            <person name="Salvetti E."/>
            <person name="Wrobel A."/>
            <person name="Rasinkangas P."/>
            <person name="Parkhill J."/>
            <person name="Rea M.C."/>
            <person name="O'Sullivan O."/>
            <person name="Ritari J."/>
            <person name="Douillard F.P."/>
            <person name="Paul Ross R."/>
            <person name="Yang R."/>
            <person name="Briner A.E."/>
            <person name="Felis G.E."/>
            <person name="de Vos W.M."/>
            <person name="Barrangou R."/>
            <person name="Klaenhammer T.R."/>
            <person name="Caufield P.W."/>
            <person name="Cui Y."/>
            <person name="Zhang H."/>
            <person name="O'Toole P.W."/>
        </authorList>
    </citation>
    <scope>NUCLEOTIDE SEQUENCE [LARGE SCALE GENOMIC DNA]</scope>
    <source>
        <strain evidence="3 4">JCM 15530</strain>
    </source>
</reference>
<dbReference type="NCBIfam" id="TIGR00199">
    <property type="entry name" value="PncC_domain"/>
    <property type="match status" value="1"/>
</dbReference>
<proteinExistence type="inferred from homology"/>
<evidence type="ECO:0000313" key="3">
    <source>
        <dbReference type="EMBL" id="KRK48274.1"/>
    </source>
</evidence>
<evidence type="ECO:0000313" key="4">
    <source>
        <dbReference type="Proteomes" id="UP000050911"/>
    </source>
</evidence>
<dbReference type="InterPro" id="IPR036653">
    <property type="entry name" value="CinA-like_C"/>
</dbReference>
<dbReference type="Pfam" id="PF02464">
    <property type="entry name" value="CinA"/>
    <property type="match status" value="1"/>
</dbReference>
<dbReference type="HAMAP" id="MF_00226_B">
    <property type="entry name" value="CinA_B"/>
    <property type="match status" value="1"/>
</dbReference>
<dbReference type="NCBIfam" id="TIGR00200">
    <property type="entry name" value="cinA_nterm"/>
    <property type="match status" value="1"/>
</dbReference>
<dbReference type="SUPFAM" id="SSF142433">
    <property type="entry name" value="CinA-like"/>
    <property type="match status" value="1"/>
</dbReference>
<dbReference type="Proteomes" id="UP000050911">
    <property type="component" value="Unassembled WGS sequence"/>
</dbReference>
<dbReference type="OrthoDB" id="9801454at2"/>
<dbReference type="Pfam" id="PF18146">
    <property type="entry name" value="CinA_KH"/>
    <property type="match status" value="1"/>
</dbReference>
<dbReference type="Gene3D" id="3.30.70.2860">
    <property type="match status" value="1"/>
</dbReference>